<name>A0A8H3G8M4_9LECA</name>
<dbReference type="AlphaFoldDB" id="A0A8H3G8M4"/>
<feature type="region of interest" description="Disordered" evidence="1">
    <location>
        <begin position="622"/>
        <end position="642"/>
    </location>
</feature>
<keyword evidence="3" id="KW-1185">Reference proteome</keyword>
<proteinExistence type="predicted"/>
<gene>
    <name evidence="2" type="ORF">IMSHALPRED_010830</name>
</gene>
<reference evidence="2" key="1">
    <citation type="submission" date="2021-03" db="EMBL/GenBank/DDBJ databases">
        <authorList>
            <person name="Tagirdzhanova G."/>
        </authorList>
    </citation>
    <scope>NUCLEOTIDE SEQUENCE</scope>
</reference>
<organism evidence="2 3">
    <name type="scientific">Imshaugia aleurites</name>
    <dbReference type="NCBI Taxonomy" id="172621"/>
    <lineage>
        <taxon>Eukaryota</taxon>
        <taxon>Fungi</taxon>
        <taxon>Dikarya</taxon>
        <taxon>Ascomycota</taxon>
        <taxon>Pezizomycotina</taxon>
        <taxon>Lecanoromycetes</taxon>
        <taxon>OSLEUM clade</taxon>
        <taxon>Lecanoromycetidae</taxon>
        <taxon>Lecanorales</taxon>
        <taxon>Lecanorineae</taxon>
        <taxon>Parmeliaceae</taxon>
        <taxon>Imshaugia</taxon>
    </lineage>
</organism>
<sequence length="642" mass="71041">MLELLPPTAAILILLWIGDRESTESFYSYLKKDQATIQIVVQVVSHGLATLQVASMCTTLNLSTRFRFRLRSTSLKELSLWTALNTTRVDPNLPSFDLAVALAFVAVTLIPGALWAGALSPLFVLKTQELGNQTLPAFTEKTRGVWDSQFQVRGPHVWNINDNCTMVNDARGHIPSCPVPTLQGPLLLSASSATTLNGWPRKHSKLDNPNWEYIGRSYGSGSSIGQSKDSAIDDRVLHYSYTEFGYDTRVSCIRNESSDIYFRLTGEVHQNESASEYQKTHHPELQFDESLPPTHSQVSIYFAEGYLPNSIMGVPELYPVISWHPKFENIAAWATVVNDGRNVIAVAAGTNLYQELNQTQCEVFFTPMAFNVSVNRSQQSITVKAQNSAEVQDIDPTGHLQANAMHSLNLLSRMSPSLYVSVLGETLSRNVERMQQQKPHLSRTEAVLSAVAESFIAIIDDVLVAYGASQISNAHDTTSSAARGVVEAVQIGQPFYRHLAFALNSILILVVVFEAVHTRFWHRLTKFDYLDIKSVVIASSAGGGRIAKAVLDEHYEKGTNWVADPSDSIAGAMRIKWDLSSTLEDSETMAIVKSSDCGAMRRRKVRKERSVQSIKLIGLESNSGSLDCSDREGALREQARED</sequence>
<dbReference type="EMBL" id="CAJPDT010000092">
    <property type="protein sequence ID" value="CAF9936602.1"/>
    <property type="molecule type" value="Genomic_DNA"/>
</dbReference>
<evidence type="ECO:0000313" key="2">
    <source>
        <dbReference type="EMBL" id="CAF9936602.1"/>
    </source>
</evidence>
<dbReference type="Proteomes" id="UP000664534">
    <property type="component" value="Unassembled WGS sequence"/>
</dbReference>
<evidence type="ECO:0000313" key="3">
    <source>
        <dbReference type="Proteomes" id="UP000664534"/>
    </source>
</evidence>
<comment type="caution">
    <text evidence="2">The sequence shown here is derived from an EMBL/GenBank/DDBJ whole genome shotgun (WGS) entry which is preliminary data.</text>
</comment>
<evidence type="ECO:0000256" key="1">
    <source>
        <dbReference type="SAM" id="MobiDB-lite"/>
    </source>
</evidence>
<feature type="compositionally biased region" description="Basic and acidic residues" evidence="1">
    <location>
        <begin position="628"/>
        <end position="642"/>
    </location>
</feature>
<dbReference type="OrthoDB" id="529273at2759"/>
<accession>A0A8H3G8M4</accession>
<protein>
    <submittedName>
        <fullName evidence="2">Uncharacterized protein</fullName>
    </submittedName>
</protein>